<dbReference type="EMBL" id="GBXM01094779">
    <property type="protein sequence ID" value="JAH13798.1"/>
    <property type="molecule type" value="Transcribed_RNA"/>
</dbReference>
<dbReference type="AlphaFoldDB" id="A0A0E9QCI4"/>
<protein>
    <submittedName>
        <fullName evidence="1">Uncharacterized protein</fullName>
    </submittedName>
</protein>
<accession>A0A0E9QCI4</accession>
<reference evidence="1" key="2">
    <citation type="journal article" date="2015" name="Fish Shellfish Immunol.">
        <title>Early steps in the European eel (Anguilla anguilla)-Vibrio vulnificus interaction in the gills: Role of the RtxA13 toxin.</title>
        <authorList>
            <person name="Callol A."/>
            <person name="Pajuelo D."/>
            <person name="Ebbesson L."/>
            <person name="Teles M."/>
            <person name="MacKenzie S."/>
            <person name="Amaro C."/>
        </authorList>
    </citation>
    <scope>NUCLEOTIDE SEQUENCE</scope>
</reference>
<organism evidence="1">
    <name type="scientific">Anguilla anguilla</name>
    <name type="common">European freshwater eel</name>
    <name type="synonym">Muraena anguilla</name>
    <dbReference type="NCBI Taxonomy" id="7936"/>
    <lineage>
        <taxon>Eukaryota</taxon>
        <taxon>Metazoa</taxon>
        <taxon>Chordata</taxon>
        <taxon>Craniata</taxon>
        <taxon>Vertebrata</taxon>
        <taxon>Euteleostomi</taxon>
        <taxon>Actinopterygii</taxon>
        <taxon>Neopterygii</taxon>
        <taxon>Teleostei</taxon>
        <taxon>Anguilliformes</taxon>
        <taxon>Anguillidae</taxon>
        <taxon>Anguilla</taxon>
    </lineage>
</organism>
<name>A0A0E9QCI4_ANGAN</name>
<proteinExistence type="predicted"/>
<sequence length="44" mass="5299">MLKYIYFNAQGLKNYFLYVKVFCFIQESHSGLNDSNSWKTQWGE</sequence>
<evidence type="ECO:0000313" key="1">
    <source>
        <dbReference type="EMBL" id="JAH13798.1"/>
    </source>
</evidence>
<reference evidence="1" key="1">
    <citation type="submission" date="2014-11" db="EMBL/GenBank/DDBJ databases">
        <authorList>
            <person name="Amaro Gonzalez C."/>
        </authorList>
    </citation>
    <scope>NUCLEOTIDE SEQUENCE</scope>
</reference>